<dbReference type="Proteomes" id="UP001610446">
    <property type="component" value="Unassembled WGS sequence"/>
</dbReference>
<evidence type="ECO:0000313" key="1">
    <source>
        <dbReference type="EMBL" id="KAL2850247.1"/>
    </source>
</evidence>
<name>A0ABR4KDZ2_9EURO</name>
<reference evidence="1 2" key="1">
    <citation type="submission" date="2024-07" db="EMBL/GenBank/DDBJ databases">
        <title>Section-level genome sequencing and comparative genomics of Aspergillus sections Usti and Cavernicolus.</title>
        <authorList>
            <consortium name="Lawrence Berkeley National Laboratory"/>
            <person name="Nybo J.L."/>
            <person name="Vesth T.C."/>
            <person name="Theobald S."/>
            <person name="Frisvad J.C."/>
            <person name="Larsen T.O."/>
            <person name="Kjaerboelling I."/>
            <person name="Rothschild-Mancinelli K."/>
            <person name="Lyhne E.K."/>
            <person name="Kogle M.E."/>
            <person name="Barry K."/>
            <person name="Clum A."/>
            <person name="Na H."/>
            <person name="Ledsgaard L."/>
            <person name="Lin J."/>
            <person name="Lipzen A."/>
            <person name="Kuo A."/>
            <person name="Riley R."/>
            <person name="Mondo S."/>
            <person name="Labutti K."/>
            <person name="Haridas S."/>
            <person name="Pangalinan J."/>
            <person name="Salamov A.A."/>
            <person name="Simmons B.A."/>
            <person name="Magnuson J.K."/>
            <person name="Chen J."/>
            <person name="Drula E."/>
            <person name="Henrissat B."/>
            <person name="Wiebenga A."/>
            <person name="Lubbers R.J."/>
            <person name="Gomes A.C."/>
            <person name="Makela M.R."/>
            <person name="Stajich J."/>
            <person name="Grigoriev I.V."/>
            <person name="Mortensen U.H."/>
            <person name="De Vries R.P."/>
            <person name="Baker S.E."/>
            <person name="Andersen M.R."/>
        </authorList>
    </citation>
    <scope>NUCLEOTIDE SEQUENCE [LARGE SCALE GENOMIC DNA]</scope>
    <source>
        <strain evidence="1 2">CBS 123904</strain>
    </source>
</reference>
<accession>A0ABR4KDZ2</accession>
<protein>
    <submittedName>
        <fullName evidence="1">Uncharacterized protein</fullName>
    </submittedName>
</protein>
<keyword evidence="2" id="KW-1185">Reference proteome</keyword>
<organism evidence="1 2">
    <name type="scientific">Aspergillus pseudoustus</name>
    <dbReference type="NCBI Taxonomy" id="1810923"/>
    <lineage>
        <taxon>Eukaryota</taxon>
        <taxon>Fungi</taxon>
        <taxon>Dikarya</taxon>
        <taxon>Ascomycota</taxon>
        <taxon>Pezizomycotina</taxon>
        <taxon>Eurotiomycetes</taxon>
        <taxon>Eurotiomycetidae</taxon>
        <taxon>Eurotiales</taxon>
        <taxon>Aspergillaceae</taxon>
        <taxon>Aspergillus</taxon>
        <taxon>Aspergillus subgen. Nidulantes</taxon>
    </lineage>
</organism>
<proteinExistence type="predicted"/>
<sequence length="283" mass="31018">MSFTVQLVPEGDQNSEFRLRNEYEGQVERPEILDYGTNLNVQGSLVEVIHGTLTADGELATLIIMDFRFTTLSPPRRFRKATISVRFEDGESSDATPPEVLHISPDGAFAMNRSTTTAENEYGVHAVTGAGFSGLASLSLGVDWKLTESTTKTHQATLKGLRMVVGRGRPPKNAARWVLHENSEAEDGIPSYLRCAIIVRRKSTRPFLGFVQVHASADYKYLFEKRSGGIDPILFEPGPMPELGQDTPADGPPDISDLRVHAAQLSKVDLKVLAIVQSSPEVI</sequence>
<gene>
    <name evidence="1" type="ORF">BJY01DRAFT_245558</name>
</gene>
<evidence type="ECO:0000313" key="2">
    <source>
        <dbReference type="Proteomes" id="UP001610446"/>
    </source>
</evidence>
<comment type="caution">
    <text evidence="1">The sequence shown here is derived from an EMBL/GenBank/DDBJ whole genome shotgun (WGS) entry which is preliminary data.</text>
</comment>
<dbReference type="EMBL" id="JBFXLU010000038">
    <property type="protein sequence ID" value="KAL2850247.1"/>
    <property type="molecule type" value="Genomic_DNA"/>
</dbReference>